<dbReference type="Pfam" id="PF14223">
    <property type="entry name" value="Retrotran_gag_2"/>
    <property type="match status" value="1"/>
</dbReference>
<keyword evidence="1" id="KW-0863">Zinc-finger</keyword>
<dbReference type="PANTHER" id="PTHR35317">
    <property type="entry name" value="OS04G0629600 PROTEIN"/>
    <property type="match status" value="1"/>
</dbReference>
<evidence type="ECO:0000259" key="2">
    <source>
        <dbReference type="PROSITE" id="PS50158"/>
    </source>
</evidence>
<keyword evidence="1" id="KW-0479">Metal-binding</keyword>
<protein>
    <recommendedName>
        <fullName evidence="2">CCHC-type domain-containing protein</fullName>
    </recommendedName>
</protein>
<dbReference type="SMART" id="SM00343">
    <property type="entry name" value="ZnF_C2HC"/>
    <property type="match status" value="2"/>
</dbReference>
<name>A0AAP0IBF0_9MAGN</name>
<dbReference type="SUPFAM" id="SSF57756">
    <property type="entry name" value="Retrovirus zinc finger-like domains"/>
    <property type="match status" value="1"/>
</dbReference>
<dbReference type="InterPro" id="IPR001878">
    <property type="entry name" value="Znf_CCHC"/>
</dbReference>
<dbReference type="AlphaFoldDB" id="A0AAP0IBF0"/>
<dbReference type="InterPro" id="IPR036875">
    <property type="entry name" value="Znf_CCHC_sf"/>
</dbReference>
<dbReference type="PROSITE" id="PS50158">
    <property type="entry name" value="ZF_CCHC"/>
    <property type="match status" value="1"/>
</dbReference>
<evidence type="ECO:0000313" key="3">
    <source>
        <dbReference type="EMBL" id="KAK9111706.1"/>
    </source>
</evidence>
<dbReference type="Proteomes" id="UP001419268">
    <property type="component" value="Unassembled WGS sequence"/>
</dbReference>
<keyword evidence="4" id="KW-1185">Reference proteome</keyword>
<dbReference type="Gene3D" id="4.10.60.10">
    <property type="entry name" value="Zinc finger, CCHC-type"/>
    <property type="match status" value="1"/>
</dbReference>
<organism evidence="3 4">
    <name type="scientific">Stephania cephalantha</name>
    <dbReference type="NCBI Taxonomy" id="152367"/>
    <lineage>
        <taxon>Eukaryota</taxon>
        <taxon>Viridiplantae</taxon>
        <taxon>Streptophyta</taxon>
        <taxon>Embryophyta</taxon>
        <taxon>Tracheophyta</taxon>
        <taxon>Spermatophyta</taxon>
        <taxon>Magnoliopsida</taxon>
        <taxon>Ranunculales</taxon>
        <taxon>Menispermaceae</taxon>
        <taxon>Menispermoideae</taxon>
        <taxon>Cissampelideae</taxon>
        <taxon>Stephania</taxon>
    </lineage>
</organism>
<reference evidence="3 4" key="1">
    <citation type="submission" date="2024-01" db="EMBL/GenBank/DDBJ databases">
        <title>Genome assemblies of Stephania.</title>
        <authorList>
            <person name="Yang L."/>
        </authorList>
    </citation>
    <scope>NUCLEOTIDE SEQUENCE [LARGE SCALE GENOMIC DNA]</scope>
    <source>
        <strain evidence="3">JXDWG</strain>
        <tissue evidence="3">Leaf</tissue>
    </source>
</reference>
<dbReference type="GO" id="GO:0008270">
    <property type="term" value="F:zinc ion binding"/>
    <property type="evidence" value="ECO:0007669"/>
    <property type="project" value="UniProtKB-KW"/>
</dbReference>
<accession>A0AAP0IBF0</accession>
<sequence length="164" mass="19136">MIMKEKETIQEFSDRLMNVVNKIRLMGDDIPDCMIVEKVFLSLPERFEAKISSLEDSRDTTKMTLLELINALQAQEQRRMMRNEAEDKVVEGAYIAKAPLSKVRGRNIQCIICKKMGHDENDCWHKGKPQCYNCKKFGHVQNHCRFKKEEHAKLVEATTEDDLF</sequence>
<feature type="domain" description="CCHC-type" evidence="2">
    <location>
        <begin position="131"/>
        <end position="145"/>
    </location>
</feature>
<keyword evidence="1" id="KW-0862">Zinc</keyword>
<dbReference type="EMBL" id="JBBNAG010000008">
    <property type="protein sequence ID" value="KAK9111706.1"/>
    <property type="molecule type" value="Genomic_DNA"/>
</dbReference>
<proteinExistence type="predicted"/>
<dbReference type="PANTHER" id="PTHR35317:SF31">
    <property type="entry name" value="DUF4219 DOMAIN-CONTAINING PROTEIN"/>
    <property type="match status" value="1"/>
</dbReference>
<evidence type="ECO:0000256" key="1">
    <source>
        <dbReference type="PROSITE-ProRule" id="PRU00047"/>
    </source>
</evidence>
<comment type="caution">
    <text evidence="3">The sequence shown here is derived from an EMBL/GenBank/DDBJ whole genome shotgun (WGS) entry which is preliminary data.</text>
</comment>
<gene>
    <name evidence="3" type="ORF">Scep_019225</name>
</gene>
<dbReference type="GO" id="GO:0003676">
    <property type="term" value="F:nucleic acid binding"/>
    <property type="evidence" value="ECO:0007669"/>
    <property type="project" value="InterPro"/>
</dbReference>
<evidence type="ECO:0000313" key="4">
    <source>
        <dbReference type="Proteomes" id="UP001419268"/>
    </source>
</evidence>